<sequence>MKMGAHGALKGVESGRCGCVKGNAVCHHMIALLLNAHYLVTCTDVAQRWSLPAERGDRNTGNKVSDLFPPSQPSYRALTLPLTDHDFNFALRCSGMCADGAAGALWLLSTPPADVKDDRLIYVKDFILSSEFISSTNKKLSLEIFLKVSTEEIVATAQRTVGQRKNSLWLKGRIHRITASKFGEVLKTIEKNRKPCKSLMKTFLEGNTVPAPSITNKKKPPKPGASVHALNWGNDNEGPAAKMFEKKSGLQVVETGLWLHSSGKIGASPDGLIGSDAILEVKCPYKSRDQKKSERKRSFDGYGLHCTI</sequence>
<reference evidence="2" key="2">
    <citation type="journal article" date="2023" name="BMC Genomics">
        <title>Pest status, molecular evolution, and epigenetic factors derived from the genome assembly of Frankliniella fusca, a thysanopteran phytovirus vector.</title>
        <authorList>
            <person name="Catto M.A."/>
            <person name="Labadie P.E."/>
            <person name="Jacobson A.L."/>
            <person name="Kennedy G.G."/>
            <person name="Srinivasan R."/>
            <person name="Hunt B.G."/>
        </authorList>
    </citation>
    <scope>NUCLEOTIDE SEQUENCE</scope>
    <source>
        <strain evidence="2">PL_HMW_Pooled</strain>
    </source>
</reference>
<evidence type="ECO:0000313" key="2">
    <source>
        <dbReference type="EMBL" id="KAK3916271.1"/>
    </source>
</evidence>
<name>A0AAE1H7N8_9NEOP</name>
<dbReference type="CDD" id="cd22343">
    <property type="entry name" value="PDDEXK_lambda_exonuclease-like"/>
    <property type="match status" value="1"/>
</dbReference>
<keyword evidence="3" id="KW-1185">Reference proteome</keyword>
<keyword evidence="2" id="KW-0540">Nuclease</keyword>
<dbReference type="Gene3D" id="3.90.320.10">
    <property type="match status" value="1"/>
</dbReference>
<dbReference type="InterPro" id="IPR011604">
    <property type="entry name" value="PDDEXK-like_dom_sf"/>
</dbReference>
<evidence type="ECO:0000313" key="3">
    <source>
        <dbReference type="Proteomes" id="UP001219518"/>
    </source>
</evidence>
<reference evidence="2" key="1">
    <citation type="submission" date="2021-07" db="EMBL/GenBank/DDBJ databases">
        <authorList>
            <person name="Catto M.A."/>
            <person name="Jacobson A."/>
            <person name="Kennedy G."/>
            <person name="Labadie P."/>
            <person name="Hunt B.G."/>
            <person name="Srinivasan R."/>
        </authorList>
    </citation>
    <scope>NUCLEOTIDE SEQUENCE</scope>
    <source>
        <strain evidence="2">PL_HMW_Pooled</strain>
        <tissue evidence="2">Head</tissue>
    </source>
</reference>
<dbReference type="SUPFAM" id="SSF52980">
    <property type="entry name" value="Restriction endonuclease-like"/>
    <property type="match status" value="1"/>
</dbReference>
<gene>
    <name evidence="2" type="ORF">KUF71_006139</name>
</gene>
<dbReference type="GO" id="GO:0004527">
    <property type="term" value="F:exonuclease activity"/>
    <property type="evidence" value="ECO:0007669"/>
    <property type="project" value="UniProtKB-KW"/>
</dbReference>
<organism evidence="2 3">
    <name type="scientific">Frankliniella fusca</name>
    <dbReference type="NCBI Taxonomy" id="407009"/>
    <lineage>
        <taxon>Eukaryota</taxon>
        <taxon>Metazoa</taxon>
        <taxon>Ecdysozoa</taxon>
        <taxon>Arthropoda</taxon>
        <taxon>Hexapoda</taxon>
        <taxon>Insecta</taxon>
        <taxon>Pterygota</taxon>
        <taxon>Neoptera</taxon>
        <taxon>Paraneoptera</taxon>
        <taxon>Thysanoptera</taxon>
        <taxon>Terebrantia</taxon>
        <taxon>Thripoidea</taxon>
        <taxon>Thripidae</taxon>
        <taxon>Frankliniella</taxon>
    </lineage>
</organism>
<keyword evidence="2" id="KW-0378">Hydrolase</keyword>
<comment type="caution">
    <text evidence="2">The sequence shown here is derived from an EMBL/GenBank/DDBJ whole genome shotgun (WGS) entry which is preliminary data.</text>
</comment>
<evidence type="ECO:0000259" key="1">
    <source>
        <dbReference type="Pfam" id="PF09588"/>
    </source>
</evidence>
<dbReference type="EMBL" id="JAHWGI010000505">
    <property type="protein sequence ID" value="KAK3916271.1"/>
    <property type="molecule type" value="Genomic_DNA"/>
</dbReference>
<dbReference type="Pfam" id="PF09588">
    <property type="entry name" value="YqaJ"/>
    <property type="match status" value="1"/>
</dbReference>
<feature type="domain" description="YqaJ viral recombinase" evidence="1">
    <location>
        <begin position="169"/>
        <end position="305"/>
    </location>
</feature>
<dbReference type="InterPro" id="IPR011335">
    <property type="entry name" value="Restrct_endonuc-II-like"/>
</dbReference>
<protein>
    <submittedName>
        <fullName evidence="2">Exonuclease</fullName>
    </submittedName>
</protein>
<dbReference type="PANTHER" id="PTHR46609">
    <property type="entry name" value="EXONUCLEASE, PHAGE-TYPE/RECB, C-TERMINAL DOMAIN-CONTAINING PROTEIN"/>
    <property type="match status" value="1"/>
</dbReference>
<accession>A0AAE1H7N8</accession>
<dbReference type="Proteomes" id="UP001219518">
    <property type="component" value="Unassembled WGS sequence"/>
</dbReference>
<dbReference type="InterPro" id="IPR051703">
    <property type="entry name" value="NF-kappa-B_Signaling_Reg"/>
</dbReference>
<dbReference type="InterPro" id="IPR019080">
    <property type="entry name" value="YqaJ_viral_recombinase"/>
</dbReference>
<dbReference type="GO" id="GO:0006281">
    <property type="term" value="P:DNA repair"/>
    <property type="evidence" value="ECO:0007669"/>
    <property type="project" value="UniProtKB-ARBA"/>
</dbReference>
<keyword evidence="2" id="KW-0269">Exonuclease</keyword>
<dbReference type="AlphaFoldDB" id="A0AAE1H7N8"/>
<proteinExistence type="predicted"/>
<dbReference type="PANTHER" id="PTHR46609:SF8">
    <property type="entry name" value="YQAJ VIRAL RECOMBINASE DOMAIN-CONTAINING PROTEIN"/>
    <property type="match status" value="1"/>
</dbReference>